<keyword evidence="3" id="KW-1185">Reference proteome</keyword>
<dbReference type="AlphaFoldDB" id="A0A1G8XVE9"/>
<dbReference type="InterPro" id="IPR009506">
    <property type="entry name" value="YjiS-like"/>
</dbReference>
<dbReference type="EMBL" id="FNEK01000027">
    <property type="protein sequence ID" value="SDJ93865.1"/>
    <property type="molecule type" value="Genomic_DNA"/>
</dbReference>
<evidence type="ECO:0000313" key="3">
    <source>
        <dbReference type="Proteomes" id="UP000199382"/>
    </source>
</evidence>
<dbReference type="RefSeq" id="WP_244520730.1">
    <property type="nucleotide sequence ID" value="NZ_FNEK01000027.1"/>
</dbReference>
<dbReference type="STRING" id="571298.SAMN04488026_102730"/>
<gene>
    <name evidence="2" type="ORF">SAMN04488026_102730</name>
</gene>
<protein>
    <recommendedName>
        <fullName evidence="1">YjiS-like domain-containing protein</fullName>
    </recommendedName>
</protein>
<dbReference type="Pfam" id="PF06568">
    <property type="entry name" value="YjiS-like"/>
    <property type="match status" value="1"/>
</dbReference>
<proteinExistence type="predicted"/>
<evidence type="ECO:0000259" key="1">
    <source>
        <dbReference type="Pfam" id="PF06568"/>
    </source>
</evidence>
<accession>A0A1G8XVE9</accession>
<dbReference type="Proteomes" id="UP000199382">
    <property type="component" value="Unassembled WGS sequence"/>
</dbReference>
<evidence type="ECO:0000313" key="2">
    <source>
        <dbReference type="EMBL" id="SDJ93865.1"/>
    </source>
</evidence>
<reference evidence="2 3" key="1">
    <citation type="submission" date="2016-10" db="EMBL/GenBank/DDBJ databases">
        <authorList>
            <person name="de Groot N.N."/>
        </authorList>
    </citation>
    <scope>NUCLEOTIDE SEQUENCE [LARGE SCALE GENOMIC DNA]</scope>
    <source>
        <strain evidence="2 3">DSM 25294</strain>
    </source>
</reference>
<organism evidence="2 3">
    <name type="scientific">Aliiruegeria lutimaris</name>
    <dbReference type="NCBI Taxonomy" id="571298"/>
    <lineage>
        <taxon>Bacteria</taxon>
        <taxon>Pseudomonadati</taxon>
        <taxon>Pseudomonadota</taxon>
        <taxon>Alphaproteobacteria</taxon>
        <taxon>Rhodobacterales</taxon>
        <taxon>Roseobacteraceae</taxon>
        <taxon>Aliiruegeria</taxon>
    </lineage>
</organism>
<sequence>MEIAANTSRIETGVNASWFSAMVDGGLTKLRQFRAYRRTMDELNTLDDRELADLGLSRAMFRGIAREAALKS</sequence>
<feature type="domain" description="YjiS-like" evidence="1">
    <location>
        <begin position="29"/>
        <end position="60"/>
    </location>
</feature>
<name>A0A1G8XVE9_9RHOB</name>